<gene>
    <name evidence="2" type="ORF">IQ35_02986</name>
</gene>
<name>A0A562K8U0_SPHWJ</name>
<accession>A0A562K8U0</accession>
<sequence length="174" mass="18051">MKGALPLVLALALAGCGGEDDVPAADNAAGTTAAASAPILGRAEIANDMAKEKLSDSAPPVPRGTGAPAPEPALKEVEGYRAIGTEPFWAVTVHGSAATLQRPDKPPMRFAVERREDRRTIRYLGEGFSMTVGEGPCSDGMSDAIWSDRVQVAFGEGTLKGCGGERDDREADGL</sequence>
<dbReference type="PROSITE" id="PS51257">
    <property type="entry name" value="PROKAR_LIPOPROTEIN"/>
    <property type="match status" value="1"/>
</dbReference>
<dbReference type="EMBL" id="VLKK01000012">
    <property type="protein sequence ID" value="TWH91840.1"/>
    <property type="molecule type" value="Genomic_DNA"/>
</dbReference>
<feature type="region of interest" description="Disordered" evidence="1">
    <location>
        <begin position="52"/>
        <end position="73"/>
    </location>
</feature>
<proteinExistence type="predicted"/>
<evidence type="ECO:0000313" key="3">
    <source>
        <dbReference type="Proteomes" id="UP000316624"/>
    </source>
</evidence>
<dbReference type="Proteomes" id="UP000316624">
    <property type="component" value="Unassembled WGS sequence"/>
</dbReference>
<protein>
    <submittedName>
        <fullName evidence="2">Uncharacterized protein</fullName>
    </submittedName>
</protein>
<dbReference type="RefSeq" id="WP_242003362.1">
    <property type="nucleotide sequence ID" value="NZ_JACIIY010000013.1"/>
</dbReference>
<evidence type="ECO:0000256" key="1">
    <source>
        <dbReference type="SAM" id="MobiDB-lite"/>
    </source>
</evidence>
<organism evidence="2 3">
    <name type="scientific">Sphingobium wenxiniae (strain DSM 21828 / CGMCC 1.7748 / JZ-1)</name>
    <dbReference type="NCBI Taxonomy" id="595605"/>
    <lineage>
        <taxon>Bacteria</taxon>
        <taxon>Pseudomonadati</taxon>
        <taxon>Pseudomonadota</taxon>
        <taxon>Alphaproteobacteria</taxon>
        <taxon>Sphingomonadales</taxon>
        <taxon>Sphingomonadaceae</taxon>
        <taxon>Sphingobium</taxon>
    </lineage>
</organism>
<dbReference type="AlphaFoldDB" id="A0A562K8U0"/>
<keyword evidence="3" id="KW-1185">Reference proteome</keyword>
<comment type="caution">
    <text evidence="2">The sequence shown here is derived from an EMBL/GenBank/DDBJ whole genome shotgun (WGS) entry which is preliminary data.</text>
</comment>
<reference evidence="2 3" key="1">
    <citation type="journal article" date="2015" name="Stand. Genomic Sci.">
        <title>Genomic Encyclopedia of Bacterial and Archaeal Type Strains, Phase III: the genomes of soil and plant-associated and newly described type strains.</title>
        <authorList>
            <person name="Whitman W.B."/>
            <person name="Woyke T."/>
            <person name="Klenk H.P."/>
            <person name="Zhou Y."/>
            <person name="Lilburn T.G."/>
            <person name="Beck B.J."/>
            <person name="De Vos P."/>
            <person name="Vandamme P."/>
            <person name="Eisen J.A."/>
            <person name="Garrity G."/>
            <person name="Hugenholtz P."/>
            <person name="Kyrpides N.C."/>
        </authorList>
    </citation>
    <scope>NUCLEOTIDE SEQUENCE [LARGE SCALE GENOMIC DNA]</scope>
    <source>
        <strain evidence="2 3">CGMCC 1.7748</strain>
    </source>
</reference>
<evidence type="ECO:0000313" key="2">
    <source>
        <dbReference type="EMBL" id="TWH91840.1"/>
    </source>
</evidence>